<evidence type="ECO:0000313" key="1">
    <source>
        <dbReference type="EMBL" id="AKG35643.1"/>
    </source>
</evidence>
<evidence type="ECO:0000313" key="2">
    <source>
        <dbReference type="Proteomes" id="UP000034189"/>
    </source>
</evidence>
<proteinExistence type="predicted"/>
<name>A0A0F7FAF0_PAEDU</name>
<protein>
    <submittedName>
        <fullName evidence="1">Uncharacterized protein</fullName>
    </submittedName>
</protein>
<dbReference type="PATRIC" id="fig|1333534.5.peg.3205"/>
<organism evidence="1 2">
    <name type="scientific">Paenibacillus durus ATCC 35681</name>
    <dbReference type="NCBI Taxonomy" id="1333534"/>
    <lineage>
        <taxon>Bacteria</taxon>
        <taxon>Bacillati</taxon>
        <taxon>Bacillota</taxon>
        <taxon>Bacilli</taxon>
        <taxon>Bacillales</taxon>
        <taxon>Paenibacillaceae</taxon>
        <taxon>Paenibacillus</taxon>
    </lineage>
</organism>
<reference evidence="1 2" key="2">
    <citation type="journal article" date="2016" name="Genome Announc.">
        <title>Genome Sequence of a Gram-Positive Diazotroph, Paenibacillus durus Type Strain ATCC 35681.</title>
        <authorList>
            <person name="Halim M.A."/>
            <person name="Rahman A.Y."/>
            <person name="Sim K.S."/>
            <person name="Yam H.C."/>
            <person name="Rahim A.A."/>
            <person name="Ghazali A.H."/>
            <person name="Najimudin N."/>
        </authorList>
    </citation>
    <scope>NUCLEOTIDE SEQUENCE [LARGE SCALE GENOMIC DNA]</scope>
    <source>
        <strain evidence="1 2">ATCC 35681</strain>
    </source>
</reference>
<sequence length="92" mass="10390">MSLCVSIYTKGQIYVFADGRISANSRGVNYLVTDTYPKARCIGDKVIFTTGMVAIAEQFFRLLKPESTLNDIQRIARQVYSQFKRTNEGNAE</sequence>
<dbReference type="AlphaFoldDB" id="A0A0F7FAF0"/>
<dbReference type="EMBL" id="CP011114">
    <property type="protein sequence ID" value="AKG35643.1"/>
    <property type="molecule type" value="Genomic_DNA"/>
</dbReference>
<gene>
    <name evidence="1" type="ORF">VK70_14545</name>
</gene>
<reference evidence="1 2" key="1">
    <citation type="submission" date="2015-03" db="EMBL/GenBank/DDBJ databases">
        <authorList>
            <person name="Abdul Halim M."/>
        </authorList>
    </citation>
    <scope>NUCLEOTIDE SEQUENCE [LARGE SCALE GENOMIC DNA]</scope>
    <source>
        <strain evidence="1 2">ATCC 35681</strain>
    </source>
</reference>
<dbReference type="Proteomes" id="UP000034189">
    <property type="component" value="Chromosome"/>
</dbReference>
<dbReference type="HOGENOM" id="CLU_2410444_0_0_9"/>
<accession>A0A0F7FAF0</accession>
<dbReference type="RefSeq" id="WP_025696291.1">
    <property type="nucleotide sequence ID" value="NZ_ASQQ01000437.1"/>
</dbReference>